<feature type="region of interest" description="Disordered" evidence="3">
    <location>
        <begin position="983"/>
        <end position="1068"/>
    </location>
</feature>
<dbReference type="SMART" id="SM00448">
    <property type="entry name" value="REC"/>
    <property type="match status" value="1"/>
</dbReference>
<sequence length="1228" mass="135733">MDAPPLPAPKPMTESRRHREVCVRYGAVLKDVLSLPHTGAPDSFALPRHHVPRRSIDSSLAAFAQLACLHSTTSRAMISLIDDTRQHILAEATPDLMLRSNNPGESNKGIWLGTASIPRKWVPCESVLKNWTNESTSCEGVVVFHDLSETDYAQRPFVTSFPFHRFYAGVPLTTSKGVVIGTLCITDENPRRGLEKHQILYLQDLAATIVEYLDLYMIREQFSRNEKLMRALMSFAEGGSTMRPFANESQRQLSLTGAELPEQQEKKVPALAKRRSSSPLQADKQRKPSRQDSMRNLQETILPANSRSMFSRAASVIQKSSELDGVLILDASVVGIGVNHDNFVPPEDVSDVFSSAENSSSSLEDNGENNSSPIQRPRLSSSQKTCQVLGFATVNQSDFEGDSPPPTLTAFPEKDLSLMFRTYPEGKIIDISMEGEPISSTDDSENSSILGKANEMLQEPAAKRKTTTDVKLRLALEIRKILPEALSVAFAPLWDYERSRWFAGCIFWSNRADRKLSEKVDLAYFKIFGHSIMVDLSRLDALAASSAKSSFVASISHELRSPLHGILGNLRFLEDTALDSFQISMINSLGSCGQTLLDTIDHVLDYAATTKTKSSSKKLKGPEAIPLSSKASKKRRRTNVSRSPAINLQKITEETLETVISGQSYVLLQAQDWDNLPSTGASSRKCDRYIVLDVAEEDNWNYHVDSGGWRRVVMNLIGNALKYTESGYIHVSLRSSLSADSLDGRIVYLSVKDTGLGMTEQFLANKAFQPFQQENSHSPGTGLGLSIVRQIVDSLGGRINITSAPGQGTEVRIRFALPQPEASLSQSTRFIAIVSRLQGQRICILNQSKDIKQDDENKSKSQEGMDRLTTALEYTLSTHLKMTVLQTNQWGACDTNLVICPEPNFTYLASIRRQRTIESRAPFTVFVAMDALEAATLRTDVRVQSKESVVEIMTQPCGPHKLAHVLELCLNRFASPEENIWSPVSATPSHPLPIRRSSNASLPNASMSNTVVSRDETTSTASAFRDQLSLTNHTANLSTDDAESSKQPTNHSRSSKMRPHFGPRHATTSSMDIKATSIMSPTAGTPVSGVSTSSDPPKHPFRVLIVDDNPINRRLLVTFLKKKRIIYAEAENGAEAVQKYREESPMQFNVVLMDMSMPVLDGMSATREIRDHEQQNNMPNACIIALTGLASASARLQAWSSGVSHYMTKPVNFKKLGLLLEEVAEKEQ</sequence>
<feature type="compositionally biased region" description="Low complexity" evidence="3">
    <location>
        <begin position="351"/>
        <end position="362"/>
    </location>
</feature>
<feature type="compositionally biased region" description="Polar residues" evidence="3">
    <location>
        <begin position="368"/>
        <end position="381"/>
    </location>
</feature>
<evidence type="ECO:0000259" key="5">
    <source>
        <dbReference type="PROSITE" id="PS50110"/>
    </source>
</evidence>
<dbReference type="InterPro" id="IPR036097">
    <property type="entry name" value="HisK_dim/P_sf"/>
</dbReference>
<feature type="region of interest" description="Disordered" evidence="3">
    <location>
        <begin position="250"/>
        <end position="295"/>
    </location>
</feature>
<feature type="region of interest" description="Disordered" evidence="3">
    <location>
        <begin position="615"/>
        <end position="643"/>
    </location>
</feature>
<dbReference type="InterPro" id="IPR011006">
    <property type="entry name" value="CheY-like_superfamily"/>
</dbReference>
<dbReference type="GO" id="GO:0000155">
    <property type="term" value="F:phosphorelay sensor kinase activity"/>
    <property type="evidence" value="ECO:0007669"/>
    <property type="project" value="InterPro"/>
</dbReference>
<reference evidence="6 7" key="1">
    <citation type="journal article" date="2018" name="Sci. Rep.">
        <title>Comparative genomics provides insights into the lifestyle and reveals functional heterogeneity of dark septate endophytic fungi.</title>
        <authorList>
            <person name="Knapp D.G."/>
            <person name="Nemeth J.B."/>
            <person name="Barry K."/>
            <person name="Hainaut M."/>
            <person name="Henrissat B."/>
            <person name="Johnson J."/>
            <person name="Kuo A."/>
            <person name="Lim J.H.P."/>
            <person name="Lipzen A."/>
            <person name="Nolan M."/>
            <person name="Ohm R.A."/>
            <person name="Tamas L."/>
            <person name="Grigoriev I.V."/>
            <person name="Spatafora J.W."/>
            <person name="Nagy L.G."/>
            <person name="Kovacs G.M."/>
        </authorList>
    </citation>
    <scope>NUCLEOTIDE SEQUENCE [LARGE SCALE GENOMIC DNA]</scope>
    <source>
        <strain evidence="6 7">DSE2036</strain>
    </source>
</reference>
<dbReference type="Proteomes" id="UP000244855">
    <property type="component" value="Unassembled WGS sequence"/>
</dbReference>
<dbReference type="InterPro" id="IPR050956">
    <property type="entry name" value="2C_system_His_kinase"/>
</dbReference>
<accession>A0A2V1E1J1</accession>
<dbReference type="InterPro" id="IPR003661">
    <property type="entry name" value="HisK_dim/P_dom"/>
</dbReference>
<dbReference type="SUPFAM" id="SSF52172">
    <property type="entry name" value="CheY-like"/>
    <property type="match status" value="1"/>
</dbReference>
<dbReference type="Gene3D" id="3.40.50.2300">
    <property type="match status" value="1"/>
</dbReference>
<dbReference type="SUPFAM" id="SSF47384">
    <property type="entry name" value="Homodimeric domain of signal transducing histidine kinase"/>
    <property type="match status" value="1"/>
</dbReference>
<dbReference type="AlphaFoldDB" id="A0A2V1E1J1"/>
<evidence type="ECO:0000256" key="3">
    <source>
        <dbReference type="SAM" id="MobiDB-lite"/>
    </source>
</evidence>
<feature type="compositionally biased region" description="Basic residues" evidence="3">
    <location>
        <begin position="1053"/>
        <end position="1063"/>
    </location>
</feature>
<feature type="domain" description="Histidine kinase" evidence="4">
    <location>
        <begin position="554"/>
        <end position="819"/>
    </location>
</feature>
<dbReference type="InterPro" id="IPR036890">
    <property type="entry name" value="HATPase_C_sf"/>
</dbReference>
<dbReference type="PRINTS" id="PR00344">
    <property type="entry name" value="BCTRLSENSOR"/>
</dbReference>
<evidence type="ECO:0000259" key="4">
    <source>
        <dbReference type="PROSITE" id="PS50109"/>
    </source>
</evidence>
<dbReference type="PANTHER" id="PTHR43719">
    <property type="entry name" value="TWO-COMPONENT HISTIDINE KINASE"/>
    <property type="match status" value="1"/>
</dbReference>
<dbReference type="Gene3D" id="1.10.287.130">
    <property type="match status" value="1"/>
</dbReference>
<dbReference type="SMART" id="SM00388">
    <property type="entry name" value="HisKA"/>
    <property type="match status" value="1"/>
</dbReference>
<dbReference type="Gene3D" id="3.30.565.10">
    <property type="entry name" value="Histidine kinase-like ATPase, C-terminal domain"/>
    <property type="match status" value="1"/>
</dbReference>
<dbReference type="CDD" id="cd17546">
    <property type="entry name" value="REC_hyHK_CKI1_RcsC-like"/>
    <property type="match status" value="1"/>
</dbReference>
<dbReference type="PANTHER" id="PTHR43719:SF11">
    <property type="entry name" value="HISTIDINE KINASE_RESPONSE REGULATOR, PUTATIVE-RELATED"/>
    <property type="match status" value="1"/>
</dbReference>
<dbReference type="SMART" id="SM00387">
    <property type="entry name" value="HATPase_c"/>
    <property type="match status" value="1"/>
</dbReference>
<dbReference type="InterPro" id="IPR004358">
    <property type="entry name" value="Sig_transdc_His_kin-like_C"/>
</dbReference>
<evidence type="ECO:0000256" key="2">
    <source>
        <dbReference type="PROSITE-ProRule" id="PRU00169"/>
    </source>
</evidence>
<proteinExistence type="predicted"/>
<dbReference type="Pfam" id="PF02518">
    <property type="entry name" value="HATPase_c"/>
    <property type="match status" value="1"/>
</dbReference>
<gene>
    <name evidence="6" type="ORF">DM02DRAFT_716256</name>
</gene>
<dbReference type="SUPFAM" id="SSF55781">
    <property type="entry name" value="GAF domain-like"/>
    <property type="match status" value="1"/>
</dbReference>
<dbReference type="PROSITE" id="PS50110">
    <property type="entry name" value="RESPONSE_REGULATORY"/>
    <property type="match status" value="1"/>
</dbReference>
<evidence type="ECO:0008006" key="8">
    <source>
        <dbReference type="Google" id="ProtNLM"/>
    </source>
</evidence>
<name>A0A2V1E1J1_9PLEO</name>
<dbReference type="InterPro" id="IPR001789">
    <property type="entry name" value="Sig_transdc_resp-reg_receiver"/>
</dbReference>
<feature type="compositionally biased region" description="Basic and acidic residues" evidence="3">
    <location>
        <begin position="283"/>
        <end position="293"/>
    </location>
</feature>
<protein>
    <recommendedName>
        <fullName evidence="8">Sensor histidine kinase-like protein/response regulator</fullName>
    </recommendedName>
</protein>
<evidence type="ECO:0000256" key="1">
    <source>
        <dbReference type="ARBA" id="ARBA00022553"/>
    </source>
</evidence>
<dbReference type="STRING" id="97972.A0A2V1E1J1"/>
<feature type="compositionally biased region" description="Polar residues" evidence="3">
    <location>
        <begin position="996"/>
        <end position="1052"/>
    </location>
</feature>
<dbReference type="PROSITE" id="PS50109">
    <property type="entry name" value="HIS_KIN"/>
    <property type="match status" value="1"/>
</dbReference>
<evidence type="ECO:0000313" key="7">
    <source>
        <dbReference type="Proteomes" id="UP000244855"/>
    </source>
</evidence>
<dbReference type="Pfam" id="PF00072">
    <property type="entry name" value="Response_reg"/>
    <property type="match status" value="1"/>
</dbReference>
<dbReference type="EMBL" id="KZ805321">
    <property type="protein sequence ID" value="PVI04433.1"/>
    <property type="molecule type" value="Genomic_DNA"/>
</dbReference>
<dbReference type="CDD" id="cd00082">
    <property type="entry name" value="HisKA"/>
    <property type="match status" value="1"/>
</dbReference>
<dbReference type="InterPro" id="IPR005467">
    <property type="entry name" value="His_kinase_dom"/>
</dbReference>
<organism evidence="6 7">
    <name type="scientific">Periconia macrospinosa</name>
    <dbReference type="NCBI Taxonomy" id="97972"/>
    <lineage>
        <taxon>Eukaryota</taxon>
        <taxon>Fungi</taxon>
        <taxon>Dikarya</taxon>
        <taxon>Ascomycota</taxon>
        <taxon>Pezizomycotina</taxon>
        <taxon>Dothideomycetes</taxon>
        <taxon>Pleosporomycetidae</taxon>
        <taxon>Pleosporales</taxon>
        <taxon>Massarineae</taxon>
        <taxon>Periconiaceae</taxon>
        <taxon>Periconia</taxon>
    </lineage>
</organism>
<dbReference type="OrthoDB" id="303614at2759"/>
<evidence type="ECO:0000313" key="6">
    <source>
        <dbReference type="EMBL" id="PVI04433.1"/>
    </source>
</evidence>
<keyword evidence="1 2" id="KW-0597">Phosphoprotein</keyword>
<dbReference type="Pfam" id="PF00512">
    <property type="entry name" value="HisKA"/>
    <property type="match status" value="1"/>
</dbReference>
<feature type="modified residue" description="4-aspartylphosphate" evidence="2">
    <location>
        <position position="1154"/>
    </location>
</feature>
<keyword evidence="7" id="KW-1185">Reference proteome</keyword>
<dbReference type="InterPro" id="IPR003594">
    <property type="entry name" value="HATPase_dom"/>
</dbReference>
<feature type="domain" description="Response regulatory" evidence="5">
    <location>
        <begin position="1102"/>
        <end position="1224"/>
    </location>
</feature>
<dbReference type="SUPFAM" id="SSF55874">
    <property type="entry name" value="ATPase domain of HSP90 chaperone/DNA topoisomerase II/histidine kinase"/>
    <property type="match status" value="1"/>
</dbReference>
<feature type="region of interest" description="Disordered" evidence="3">
    <location>
        <begin position="348"/>
        <end position="381"/>
    </location>
</feature>